<reference evidence="1 2" key="1">
    <citation type="submission" date="2018-08" db="EMBL/GenBank/DDBJ databases">
        <title>Muricauda nanhaiensis sp. nov., isolated from seawater of the South China Sea.</title>
        <authorList>
            <person name="Dang Y."/>
        </authorList>
    </citation>
    <scope>NUCLEOTIDE SEQUENCE [LARGE SCALE GENOMIC DNA]</scope>
    <source>
        <strain evidence="1 2">SM1704</strain>
    </source>
</reference>
<protein>
    <submittedName>
        <fullName evidence="1">Uncharacterized protein</fullName>
    </submittedName>
</protein>
<dbReference type="Proteomes" id="UP000261828">
    <property type="component" value="Unassembled WGS sequence"/>
</dbReference>
<dbReference type="EMBL" id="QTJX01000003">
    <property type="protein sequence ID" value="RDY58926.1"/>
    <property type="molecule type" value="Genomic_DNA"/>
</dbReference>
<keyword evidence="2" id="KW-1185">Reference proteome</keyword>
<accession>A0A371JNV7</accession>
<evidence type="ECO:0000313" key="2">
    <source>
        <dbReference type="Proteomes" id="UP000261828"/>
    </source>
</evidence>
<evidence type="ECO:0000313" key="1">
    <source>
        <dbReference type="EMBL" id="RDY58926.1"/>
    </source>
</evidence>
<sequence>MGKRNPFEDIGFPQKEVPKELKEIIMQKIKTMKLLMELSENFDKNCKAAMSSLYKTNIDL</sequence>
<comment type="caution">
    <text evidence="1">The sequence shown here is derived from an EMBL/GenBank/DDBJ whole genome shotgun (WGS) entry which is preliminary data.</text>
</comment>
<dbReference type="RefSeq" id="WP_116185245.1">
    <property type="nucleotide sequence ID" value="NZ_QTJX01000003.1"/>
</dbReference>
<proteinExistence type="predicted"/>
<dbReference type="OrthoDB" id="1448904at2"/>
<name>A0A371JNV7_9FLAO</name>
<organism evidence="1 2">
    <name type="scientific">Flagellimonas nanhaiensis</name>
    <dbReference type="NCBI Taxonomy" id="2292706"/>
    <lineage>
        <taxon>Bacteria</taxon>
        <taxon>Pseudomonadati</taxon>
        <taxon>Bacteroidota</taxon>
        <taxon>Flavobacteriia</taxon>
        <taxon>Flavobacteriales</taxon>
        <taxon>Flavobacteriaceae</taxon>
        <taxon>Flagellimonas</taxon>
    </lineage>
</organism>
<dbReference type="AlphaFoldDB" id="A0A371JNV7"/>
<gene>
    <name evidence="1" type="ORF">DX873_13210</name>
</gene>